<organism evidence="9 10">
    <name type="scientific">Marinobacter qingdaonensis</name>
    <dbReference type="NCBI Taxonomy" id="3108486"/>
    <lineage>
        <taxon>Bacteria</taxon>
        <taxon>Pseudomonadati</taxon>
        <taxon>Pseudomonadota</taxon>
        <taxon>Gammaproteobacteria</taxon>
        <taxon>Pseudomonadales</taxon>
        <taxon>Marinobacteraceae</taxon>
        <taxon>Marinobacter</taxon>
    </lineage>
</organism>
<dbReference type="InterPro" id="IPR001789">
    <property type="entry name" value="Sig_transdc_resp-reg_receiver"/>
</dbReference>
<evidence type="ECO:0000259" key="6">
    <source>
        <dbReference type="PROSITE" id="PS50110"/>
    </source>
</evidence>
<dbReference type="Gene3D" id="1.20.120.160">
    <property type="entry name" value="HPT domain"/>
    <property type="match status" value="1"/>
</dbReference>
<keyword evidence="2" id="KW-0902">Two-component regulatory system</keyword>
<evidence type="ECO:0000256" key="5">
    <source>
        <dbReference type="PROSITE-ProRule" id="PRU00169"/>
    </source>
</evidence>
<comment type="catalytic activity">
    <reaction evidence="3">
        <text>2 GTP = 3',3'-c-di-GMP + 2 diphosphate</text>
        <dbReference type="Rhea" id="RHEA:24898"/>
        <dbReference type="ChEBI" id="CHEBI:33019"/>
        <dbReference type="ChEBI" id="CHEBI:37565"/>
        <dbReference type="ChEBI" id="CHEBI:58805"/>
        <dbReference type="EC" id="2.7.7.65"/>
    </reaction>
</comment>
<dbReference type="InterPro" id="IPR008207">
    <property type="entry name" value="Sig_transdc_His_kin_Hpt_dom"/>
</dbReference>
<accession>A0ABU5NXD8</accession>
<evidence type="ECO:0000256" key="4">
    <source>
        <dbReference type="PROSITE-ProRule" id="PRU00110"/>
    </source>
</evidence>
<keyword evidence="10" id="KW-1185">Reference proteome</keyword>
<dbReference type="PANTHER" id="PTHR45138:SF9">
    <property type="entry name" value="DIGUANYLATE CYCLASE DGCM-RELATED"/>
    <property type="match status" value="1"/>
</dbReference>
<feature type="domain" description="GGDEF" evidence="7">
    <location>
        <begin position="421"/>
        <end position="553"/>
    </location>
</feature>
<dbReference type="CDD" id="cd00156">
    <property type="entry name" value="REC"/>
    <property type="match status" value="1"/>
</dbReference>
<feature type="modified residue" description="4-aspartylphosphate" evidence="5">
    <location>
        <position position="195"/>
    </location>
</feature>
<dbReference type="Pfam" id="PF00990">
    <property type="entry name" value="GGDEF"/>
    <property type="match status" value="1"/>
</dbReference>
<dbReference type="PANTHER" id="PTHR45138">
    <property type="entry name" value="REGULATORY COMPONENTS OF SENSORY TRANSDUCTION SYSTEM"/>
    <property type="match status" value="1"/>
</dbReference>
<dbReference type="SMART" id="SM00073">
    <property type="entry name" value="HPT"/>
    <property type="match status" value="1"/>
</dbReference>
<dbReference type="CDD" id="cd01949">
    <property type="entry name" value="GGDEF"/>
    <property type="match status" value="1"/>
</dbReference>
<dbReference type="PROSITE" id="PS50894">
    <property type="entry name" value="HPT"/>
    <property type="match status" value="1"/>
</dbReference>
<dbReference type="SUPFAM" id="SSF52172">
    <property type="entry name" value="CheY-like"/>
    <property type="match status" value="2"/>
</dbReference>
<name>A0ABU5NXD8_9GAMM</name>
<evidence type="ECO:0000313" key="9">
    <source>
        <dbReference type="EMBL" id="MEA1080476.1"/>
    </source>
</evidence>
<evidence type="ECO:0000256" key="1">
    <source>
        <dbReference type="ARBA" id="ARBA00012528"/>
    </source>
</evidence>
<dbReference type="InterPro" id="IPR036641">
    <property type="entry name" value="HPT_dom_sf"/>
</dbReference>
<sequence length="562" mass="62033">MSDNKNSEVARKLELLKLRFKEKATQDIALLEDVVDRFNSGRLRADDISTVYHSLHRLAGSAGTFGYGALGEEARSLENLIKPLAAMGEDQLNDTLVVERIRARLDQVLIARVARLSQLLSLEAAAADRVQPVETRVTREQADDTEILIVDPDLDWARGLARNLESHGLSADVFSSLKAAIEHGLDKVSGLVVRDSLMLGEGHLLHSLPVRPPLISIGAEDSFDARYRLAERGVDGFLSEPLDIPVLADYLERLIMERAEGAAGRVMIVDDDPELLEHYGLVLEESGLEVRRVNNPAIILSVLSEFRPDIVLMDVQMGAHSGPNLARMLRYDPEWLGLPIIFLSSEEDREFQVDALAEGGDDFLTKPISDSLLLRAVTVRCYRARQLDKLVSRDSLTGLLKHSVIKSEVGKELARCQRLGQQSVVAMLDLDHFKQVNDCYGHRTGDLVIKGLAHLLRHRLRKSDVIGRYGGEEFMVALPDCSVEQARVVFQSVCDLMSRISFTGGNKEFHVTLSVGIAPLEDYVSVDDAIEAADKALYSRKLSGRNGVTATSDESQSGKVGN</sequence>
<feature type="modified residue" description="Phosphohistidine" evidence="4">
    <location>
        <position position="56"/>
    </location>
</feature>
<dbReference type="Gene3D" id="3.30.70.270">
    <property type="match status" value="1"/>
</dbReference>
<protein>
    <recommendedName>
        <fullName evidence="1">diguanylate cyclase</fullName>
        <ecNumber evidence="1">2.7.7.65</ecNumber>
    </recommendedName>
</protein>
<dbReference type="RefSeq" id="WP_322854977.1">
    <property type="nucleotide sequence ID" value="NZ_JAYDCJ010000003.1"/>
</dbReference>
<evidence type="ECO:0000313" key="10">
    <source>
        <dbReference type="Proteomes" id="UP001305746"/>
    </source>
</evidence>
<feature type="domain" description="Response regulatory" evidence="6">
    <location>
        <begin position="265"/>
        <end position="381"/>
    </location>
</feature>
<dbReference type="EC" id="2.7.7.65" evidence="1"/>
<dbReference type="EMBL" id="JAYDCJ010000003">
    <property type="protein sequence ID" value="MEA1080476.1"/>
    <property type="molecule type" value="Genomic_DNA"/>
</dbReference>
<dbReference type="NCBIfam" id="TIGR00254">
    <property type="entry name" value="GGDEF"/>
    <property type="match status" value="1"/>
</dbReference>
<evidence type="ECO:0000259" key="8">
    <source>
        <dbReference type="PROSITE" id="PS50894"/>
    </source>
</evidence>
<proteinExistence type="predicted"/>
<dbReference type="GO" id="GO:0052621">
    <property type="term" value="F:diguanylate cyclase activity"/>
    <property type="evidence" value="ECO:0007669"/>
    <property type="project" value="UniProtKB-EC"/>
</dbReference>
<dbReference type="InterPro" id="IPR011006">
    <property type="entry name" value="CheY-like_superfamily"/>
</dbReference>
<evidence type="ECO:0000256" key="3">
    <source>
        <dbReference type="ARBA" id="ARBA00034247"/>
    </source>
</evidence>
<dbReference type="Proteomes" id="UP001305746">
    <property type="component" value="Unassembled WGS sequence"/>
</dbReference>
<feature type="domain" description="HPt" evidence="8">
    <location>
        <begin position="16"/>
        <end position="123"/>
    </location>
</feature>
<dbReference type="Pfam" id="PF00072">
    <property type="entry name" value="Response_reg"/>
    <property type="match status" value="1"/>
</dbReference>
<dbReference type="SMART" id="SM00448">
    <property type="entry name" value="REC"/>
    <property type="match status" value="2"/>
</dbReference>
<feature type="domain" description="Response regulatory" evidence="6">
    <location>
        <begin position="146"/>
        <end position="255"/>
    </location>
</feature>
<keyword evidence="9" id="KW-0808">Transferase</keyword>
<dbReference type="Pfam" id="PF01627">
    <property type="entry name" value="Hpt"/>
    <property type="match status" value="1"/>
</dbReference>
<dbReference type="InterPro" id="IPR043128">
    <property type="entry name" value="Rev_trsase/Diguanyl_cyclase"/>
</dbReference>
<dbReference type="SUPFAM" id="SSF55073">
    <property type="entry name" value="Nucleotide cyclase"/>
    <property type="match status" value="1"/>
</dbReference>
<gene>
    <name evidence="9" type="ORF">U5822_07335</name>
</gene>
<dbReference type="SUPFAM" id="SSF47226">
    <property type="entry name" value="Histidine-containing phosphotransfer domain, HPT domain"/>
    <property type="match status" value="1"/>
</dbReference>
<dbReference type="Gene3D" id="3.40.50.2300">
    <property type="match status" value="2"/>
</dbReference>
<dbReference type="InterPro" id="IPR029787">
    <property type="entry name" value="Nucleotide_cyclase"/>
</dbReference>
<dbReference type="PROSITE" id="PS50887">
    <property type="entry name" value="GGDEF"/>
    <property type="match status" value="1"/>
</dbReference>
<dbReference type="SMART" id="SM00267">
    <property type="entry name" value="GGDEF"/>
    <property type="match status" value="1"/>
</dbReference>
<keyword evidence="9" id="KW-0548">Nucleotidyltransferase</keyword>
<dbReference type="InterPro" id="IPR050469">
    <property type="entry name" value="Diguanylate_Cyclase"/>
</dbReference>
<feature type="modified residue" description="4-aspartylphosphate" evidence="5">
    <location>
        <position position="314"/>
    </location>
</feature>
<evidence type="ECO:0000256" key="2">
    <source>
        <dbReference type="ARBA" id="ARBA00023012"/>
    </source>
</evidence>
<dbReference type="PROSITE" id="PS50110">
    <property type="entry name" value="RESPONSE_REGULATORY"/>
    <property type="match status" value="2"/>
</dbReference>
<evidence type="ECO:0000259" key="7">
    <source>
        <dbReference type="PROSITE" id="PS50887"/>
    </source>
</evidence>
<comment type="caution">
    <text evidence="9">The sequence shown here is derived from an EMBL/GenBank/DDBJ whole genome shotgun (WGS) entry which is preliminary data.</text>
</comment>
<reference evidence="9 10" key="1">
    <citation type="submission" date="2023-12" db="EMBL/GenBank/DDBJ databases">
        <title>Marinobacter qingdaonensis sp. nov., isolated from the intertidal sediment of Qingdao, PR China.</title>
        <authorList>
            <person name="Li Y."/>
        </authorList>
    </citation>
    <scope>NUCLEOTIDE SEQUENCE [LARGE SCALE GENOMIC DNA]</scope>
    <source>
        <strain evidence="9 10">ASW11-75</strain>
    </source>
</reference>
<dbReference type="InterPro" id="IPR000160">
    <property type="entry name" value="GGDEF_dom"/>
</dbReference>
<keyword evidence="5" id="KW-0597">Phosphoprotein</keyword>